<feature type="transmembrane region" description="Helical" evidence="14">
    <location>
        <begin position="12"/>
        <end position="38"/>
    </location>
</feature>
<evidence type="ECO:0000259" key="15">
    <source>
        <dbReference type="PROSITE" id="PS51201"/>
    </source>
</evidence>
<dbReference type="GO" id="GO:1902600">
    <property type="term" value="P:proton transmembrane transport"/>
    <property type="evidence" value="ECO:0007669"/>
    <property type="project" value="InterPro"/>
</dbReference>
<accession>A0A7T2S910</accession>
<evidence type="ECO:0000256" key="11">
    <source>
        <dbReference type="ARBA" id="ARBA00023065"/>
    </source>
</evidence>
<dbReference type="NCBIfam" id="NF002924">
    <property type="entry name" value="PRK03562.1"/>
    <property type="match status" value="1"/>
</dbReference>
<sequence length="627" mass="68582">MEHSAPIWLTYGFLYLTAAVLAVPIARALGLGAIIGYLGAGIAMGPWGLSLVSNVDDILHFAEFGVVLMLFVIGLELQPSRLWELRRPILGWGLAQMLACTGVLFLAAWAFGFSWRVSLIAGMGLALSSTAICLQVMAERNLMRTPSGQAGFSILLFQDVAAIPILALIPILGAVKAANATHTDSHLWLQVLKTVGTIAAVVVGGRLLLRPLLRWIARSRTPEIFTATSLLLVVGIAMLMVQVGLSMALGAFLAGVLLADSEYRSELETNIEPFKGLLLGLFFMAVGMSIDFGVLLRAPWAMAAMVLGFLALKGAVLYTLARVLKLPWRERPVFTLLLAQGGEFAFVVFQTAAQYKVFHHSISSMLVAAVALSMLVGPLVLVLMDKLLLKRFADMKDCQVDGAGQTARPHEISEPQDAQIIIAGFGRYGQIVARVLLTQGVPATILDHSVEMLEVAHTFGYRVFFGDATRMDLLRIAGADKARVLVIAVDSSEQSLKIAARVRKRFPHLEIVARARDMAHWYQLRDLGVHHVEREVFESSLVSARTVLELAGHSPAEAQRTTTRFREHNLELIERMYPHHKDQAQLIAVAKQGRQQLVEQMAKERQEAQAQQEKDQAPQEAPPPPGP</sequence>
<feature type="transmembrane region" description="Helical" evidence="14">
    <location>
        <begin position="187"/>
        <end position="209"/>
    </location>
</feature>
<evidence type="ECO:0000256" key="1">
    <source>
        <dbReference type="ARBA" id="ARBA00004429"/>
    </source>
</evidence>
<dbReference type="EMBL" id="CP065668">
    <property type="protein sequence ID" value="QPS11154.1"/>
    <property type="molecule type" value="Genomic_DNA"/>
</dbReference>
<feature type="transmembrane region" description="Helical" evidence="14">
    <location>
        <begin position="150"/>
        <end position="175"/>
    </location>
</feature>
<dbReference type="RefSeq" id="WP_197957296.1">
    <property type="nucleotide sequence ID" value="NZ_CP065668.1"/>
</dbReference>
<keyword evidence="9" id="KW-0630">Potassium</keyword>
<evidence type="ECO:0000313" key="16">
    <source>
        <dbReference type="EMBL" id="QPS11154.1"/>
    </source>
</evidence>
<feature type="transmembrane region" description="Helical" evidence="14">
    <location>
        <begin position="303"/>
        <end position="321"/>
    </location>
</feature>
<dbReference type="InterPro" id="IPR006153">
    <property type="entry name" value="Cation/H_exchanger_TM"/>
</dbReference>
<evidence type="ECO:0000256" key="5">
    <source>
        <dbReference type="ARBA" id="ARBA00022475"/>
    </source>
</evidence>
<evidence type="ECO:0000313" key="17">
    <source>
        <dbReference type="Proteomes" id="UP000594778"/>
    </source>
</evidence>
<reference evidence="16 17" key="1">
    <citation type="submission" date="2020-12" db="EMBL/GenBank/DDBJ databases">
        <title>FDA dAtabase for Regulatory Grade micrObial Sequences (FDA-ARGOS): Supporting development and validation of Infectious Disease Dx tests.</title>
        <authorList>
            <person name="Sproer C."/>
            <person name="Gronow S."/>
            <person name="Severitt S."/>
            <person name="Schroder I."/>
            <person name="Tallon L."/>
            <person name="Sadzewicz L."/>
            <person name="Zhao X."/>
            <person name="Boylan J."/>
            <person name="Ott S."/>
            <person name="Bowen H."/>
            <person name="Vavikolanu K."/>
            <person name="Mehta A."/>
            <person name="Aluvathingal J."/>
            <person name="Nadendla S."/>
            <person name="Lowell S."/>
            <person name="Myers T."/>
            <person name="Yan Y."/>
            <person name="Sichtig H."/>
        </authorList>
    </citation>
    <scope>NUCLEOTIDE SEQUENCE [LARGE SCALE GENOMIC DNA]</scope>
    <source>
        <strain evidence="16 17">FDAARGOS_909</strain>
    </source>
</reference>
<feature type="transmembrane region" description="Helical" evidence="14">
    <location>
        <begin position="58"/>
        <end position="77"/>
    </location>
</feature>
<evidence type="ECO:0000256" key="3">
    <source>
        <dbReference type="ARBA" id="ARBA00022448"/>
    </source>
</evidence>
<dbReference type="InterPro" id="IPR038770">
    <property type="entry name" value="Na+/solute_symporter_sf"/>
</dbReference>
<dbReference type="FunFam" id="3.40.50.720:FF:000036">
    <property type="entry name" value="Glutathione-regulated potassium-efflux system protein KefB"/>
    <property type="match status" value="1"/>
</dbReference>
<keyword evidence="5" id="KW-1003">Cell membrane</keyword>
<feature type="transmembrane region" description="Helical" evidence="14">
    <location>
        <begin position="333"/>
        <end position="353"/>
    </location>
</feature>
<dbReference type="Gene3D" id="1.20.1530.20">
    <property type="match status" value="1"/>
</dbReference>
<proteinExistence type="inferred from homology"/>
<dbReference type="InterPro" id="IPR004771">
    <property type="entry name" value="K/H_exchanger"/>
</dbReference>
<evidence type="ECO:0000256" key="12">
    <source>
        <dbReference type="ARBA" id="ARBA00023136"/>
    </source>
</evidence>
<organism evidence="16 17">
    <name type="scientific">Delftia acidovorans</name>
    <name type="common">Pseudomonas acidovorans</name>
    <name type="synonym">Comamonas acidovorans</name>
    <dbReference type="NCBI Taxonomy" id="80866"/>
    <lineage>
        <taxon>Bacteria</taxon>
        <taxon>Pseudomonadati</taxon>
        <taxon>Pseudomonadota</taxon>
        <taxon>Betaproteobacteria</taxon>
        <taxon>Burkholderiales</taxon>
        <taxon>Comamonadaceae</taxon>
        <taxon>Delftia</taxon>
    </lineage>
</organism>
<dbReference type="PROSITE" id="PS51201">
    <property type="entry name" value="RCK_N"/>
    <property type="match status" value="1"/>
</dbReference>
<keyword evidence="7" id="KW-0633">Potassium transport</keyword>
<name>A0A7T2S910_DELAC</name>
<dbReference type="Gene3D" id="3.40.50.720">
    <property type="entry name" value="NAD(P)-binding Rossmann-like Domain"/>
    <property type="match status" value="1"/>
</dbReference>
<keyword evidence="8 14" id="KW-0812">Transmembrane</keyword>
<dbReference type="GO" id="GO:0008324">
    <property type="term" value="F:monoatomic cation transmembrane transporter activity"/>
    <property type="evidence" value="ECO:0007669"/>
    <property type="project" value="InterPro"/>
</dbReference>
<evidence type="ECO:0000256" key="6">
    <source>
        <dbReference type="ARBA" id="ARBA00022519"/>
    </source>
</evidence>
<dbReference type="SUPFAM" id="SSF51735">
    <property type="entry name" value="NAD(P)-binding Rossmann-fold domains"/>
    <property type="match status" value="1"/>
</dbReference>
<evidence type="ECO:0000256" key="8">
    <source>
        <dbReference type="ARBA" id="ARBA00022692"/>
    </source>
</evidence>
<dbReference type="Pfam" id="PF00999">
    <property type="entry name" value="Na_H_Exchanger"/>
    <property type="match status" value="1"/>
</dbReference>
<protein>
    <submittedName>
        <fullName evidence="16">Glutathione-regulated potassium-efflux system protein KefC</fullName>
    </submittedName>
</protein>
<feature type="region of interest" description="Disordered" evidence="13">
    <location>
        <begin position="595"/>
        <end position="627"/>
    </location>
</feature>
<feature type="transmembrane region" description="Helical" evidence="14">
    <location>
        <begin position="277"/>
        <end position="296"/>
    </location>
</feature>
<evidence type="ECO:0000256" key="9">
    <source>
        <dbReference type="ARBA" id="ARBA00022958"/>
    </source>
</evidence>
<comment type="subcellular location">
    <subcellularLocation>
        <location evidence="1">Cell inner membrane</location>
        <topology evidence="1">Multi-pass membrane protein</topology>
    </subcellularLocation>
</comment>
<dbReference type="GO" id="GO:0006813">
    <property type="term" value="P:potassium ion transport"/>
    <property type="evidence" value="ECO:0007669"/>
    <property type="project" value="UniProtKB-KW"/>
</dbReference>
<feature type="compositionally biased region" description="Basic and acidic residues" evidence="13">
    <location>
        <begin position="601"/>
        <end position="617"/>
    </location>
</feature>
<dbReference type="FunFam" id="1.20.1530.20:FF:000001">
    <property type="entry name" value="Glutathione-regulated potassium-efflux system protein KefB"/>
    <property type="match status" value="1"/>
</dbReference>
<feature type="transmembrane region" description="Helical" evidence="14">
    <location>
        <begin position="117"/>
        <end position="138"/>
    </location>
</feature>
<evidence type="ECO:0000256" key="7">
    <source>
        <dbReference type="ARBA" id="ARBA00022538"/>
    </source>
</evidence>
<feature type="transmembrane region" description="Helical" evidence="14">
    <location>
        <begin position="365"/>
        <end position="384"/>
    </location>
</feature>
<keyword evidence="4" id="KW-0050">Antiport</keyword>
<keyword evidence="12 14" id="KW-0472">Membrane</keyword>
<keyword evidence="10 14" id="KW-1133">Transmembrane helix</keyword>
<gene>
    <name evidence="16" type="primary">kefC</name>
    <name evidence="16" type="ORF">I6G66_14630</name>
</gene>
<evidence type="ECO:0000256" key="14">
    <source>
        <dbReference type="SAM" id="Phobius"/>
    </source>
</evidence>
<dbReference type="GO" id="GO:0015297">
    <property type="term" value="F:antiporter activity"/>
    <property type="evidence" value="ECO:0007669"/>
    <property type="project" value="UniProtKB-KW"/>
</dbReference>
<feature type="domain" description="RCK N-terminal" evidence="15">
    <location>
        <begin position="417"/>
        <end position="536"/>
    </location>
</feature>
<keyword evidence="6" id="KW-0997">Cell inner membrane</keyword>
<feature type="transmembrane region" description="Helical" evidence="14">
    <location>
        <begin position="89"/>
        <end position="111"/>
    </location>
</feature>
<dbReference type="GO" id="GO:0005886">
    <property type="term" value="C:plasma membrane"/>
    <property type="evidence" value="ECO:0007669"/>
    <property type="project" value="UniProtKB-SubCell"/>
</dbReference>
<dbReference type="Proteomes" id="UP000594778">
    <property type="component" value="Chromosome"/>
</dbReference>
<evidence type="ECO:0000256" key="13">
    <source>
        <dbReference type="SAM" id="MobiDB-lite"/>
    </source>
</evidence>
<evidence type="ECO:0000256" key="10">
    <source>
        <dbReference type="ARBA" id="ARBA00022989"/>
    </source>
</evidence>
<dbReference type="NCBIfam" id="TIGR00932">
    <property type="entry name" value="2a37"/>
    <property type="match status" value="1"/>
</dbReference>
<evidence type="ECO:0000256" key="2">
    <source>
        <dbReference type="ARBA" id="ARBA00005551"/>
    </source>
</evidence>
<dbReference type="PANTHER" id="PTHR46157:SF3">
    <property type="entry name" value="GLUTATHIONE-REGULATED POTASSIUM-EFFLUX SYSTEM PROTEIN KEFC"/>
    <property type="match status" value="1"/>
</dbReference>
<evidence type="ECO:0000256" key="4">
    <source>
        <dbReference type="ARBA" id="ARBA00022449"/>
    </source>
</evidence>
<dbReference type="Pfam" id="PF02254">
    <property type="entry name" value="TrkA_N"/>
    <property type="match status" value="1"/>
</dbReference>
<dbReference type="InterPro" id="IPR036291">
    <property type="entry name" value="NAD(P)-bd_dom_sf"/>
</dbReference>
<dbReference type="InterPro" id="IPR003148">
    <property type="entry name" value="RCK_N"/>
</dbReference>
<feature type="transmembrane region" description="Helical" evidence="14">
    <location>
        <begin position="230"/>
        <end position="257"/>
    </location>
</feature>
<comment type="similarity">
    <text evidence="2">Belongs to the monovalent cation:proton antiporter 2 (CPA2) transporter (TC 2.A.37) family.</text>
</comment>
<keyword evidence="3" id="KW-0813">Transport</keyword>
<dbReference type="PANTHER" id="PTHR46157">
    <property type="entry name" value="K(+) EFFLUX ANTIPORTER 3, CHLOROPLASTIC"/>
    <property type="match status" value="1"/>
</dbReference>
<keyword evidence="11" id="KW-0406">Ion transport</keyword>
<dbReference type="AlphaFoldDB" id="A0A7T2S910"/>